<feature type="region of interest" description="Disordered" evidence="1">
    <location>
        <begin position="1"/>
        <end position="65"/>
    </location>
</feature>
<name>A0A2T5KA39_9RHOB</name>
<proteinExistence type="predicted"/>
<evidence type="ECO:0000313" key="3">
    <source>
        <dbReference type="Proteomes" id="UP000244060"/>
    </source>
</evidence>
<dbReference type="OrthoDB" id="7691057at2"/>
<evidence type="ECO:0000313" key="2">
    <source>
        <dbReference type="EMBL" id="PTR19290.1"/>
    </source>
</evidence>
<accession>A0A2T5KA39</accession>
<keyword evidence="3" id="KW-1185">Reference proteome</keyword>
<gene>
    <name evidence="2" type="ORF">C8J28_105131</name>
</gene>
<reference evidence="2 3" key="1">
    <citation type="submission" date="2018-04" db="EMBL/GenBank/DDBJ databases">
        <title>Genomic Encyclopedia of Type Strains, Phase III (KMG-III): the genomes of soil and plant-associated and newly described type strains.</title>
        <authorList>
            <person name="Whitman W."/>
        </authorList>
    </citation>
    <scope>NUCLEOTIDE SEQUENCE [LARGE SCALE GENOMIC DNA]</scope>
    <source>
        <strain evidence="2 3">KA25</strain>
    </source>
</reference>
<evidence type="ECO:0000256" key="1">
    <source>
        <dbReference type="SAM" id="MobiDB-lite"/>
    </source>
</evidence>
<protein>
    <submittedName>
        <fullName evidence="2">Uncharacterized protein</fullName>
    </submittedName>
</protein>
<dbReference type="Proteomes" id="UP000244060">
    <property type="component" value="Unassembled WGS sequence"/>
</dbReference>
<dbReference type="AlphaFoldDB" id="A0A2T5KA39"/>
<dbReference type="EMBL" id="QAOT01000005">
    <property type="protein sequence ID" value="PTR19290.1"/>
    <property type="molecule type" value="Genomic_DNA"/>
</dbReference>
<organism evidence="2 3">
    <name type="scientific">Cereibacter azotoformans</name>
    <dbReference type="NCBI Taxonomy" id="43057"/>
    <lineage>
        <taxon>Bacteria</taxon>
        <taxon>Pseudomonadati</taxon>
        <taxon>Pseudomonadota</taxon>
        <taxon>Alphaproteobacteria</taxon>
        <taxon>Rhodobacterales</taxon>
        <taxon>Paracoccaceae</taxon>
        <taxon>Cereibacter</taxon>
    </lineage>
</organism>
<comment type="caution">
    <text evidence="2">The sequence shown here is derived from an EMBL/GenBank/DDBJ whole genome shotgun (WGS) entry which is preliminary data.</text>
</comment>
<sequence>MPSEGMSGLPMQTPPLAADGPQSGGNPGARPEAASPHGRGAPGRPPHAGGAPHPMVPPPPDHWLTDEEVPDARVVATALVSYLREGLARYRALVGLSGEAPDTPPADRMLITIEPAGPRELKLVLFLPGQDSLRLDLIDLGIYRLLGSGLPMESGGLRLIPIPAFSRMQAEGSVLRKDVTYRIAPLGVPLDDNEAMGG</sequence>